<dbReference type="EMBL" id="HBFP01011920">
    <property type="protein sequence ID" value="CAD8824234.1"/>
    <property type="molecule type" value="Transcribed_RNA"/>
</dbReference>
<dbReference type="PANTHER" id="PTHR31596">
    <property type="entry name" value="T-CELL ACTIVATION INHIBITOR, MITOCHONDRIAL"/>
    <property type="match status" value="1"/>
</dbReference>
<dbReference type="AlphaFoldDB" id="A0A7S0ZJY2"/>
<evidence type="ECO:0000256" key="1">
    <source>
        <dbReference type="SAM" id="MobiDB-lite"/>
    </source>
</evidence>
<dbReference type="Pfam" id="PF14687">
    <property type="entry name" value="DUF4460"/>
    <property type="match status" value="1"/>
</dbReference>
<name>A0A7S0ZJY2_9RHOD</name>
<protein>
    <recommendedName>
        <fullName evidence="2">DUF4460 domain-containing protein</fullName>
    </recommendedName>
</protein>
<sequence length="646" mass="73702">MKMWWVIRCKSSLNRTLLRENTTSLIRVFCVSESCGNVRLLCSKSNSRSSSEMVSNKSSIDTLLKPYVRAIWKKVHPDLFHSSPEHKKENESGMQKLQNVIEQQKQYIDTPSHSAKHISKVIHNISFYFKSEVSVDQNNETKSSKYSQVSVKFRSDEFDVAISNLLDGLNLPVPPQEVLMSVVHPDRRRQMRVEAAERDVEISDVGLLEYLKRATEVMRQSTTQDSRSDKREAQQQQYQKPNIHQNRADESDIILDTTEIMIRSIHRAFQLYVHFSKDVAPSHKEVLLRRLQSVLLSIQNKRKAEQGVVFCSFSNAFVEITNAAHCGLIDVLESQGESRNNAELNVLQLGGCASSKLWIEALESVAFTACCEEAAKEEKKIEDLEISAAKRLGIGMILNRSQQMYNGASKNGRYGKEHEESSLETEHDFATIFFNKAVQAAQQRPEYRDFLLRILRVDPQYKVSGAEQLALLVYNTADLHDSEADAPIFASYKLGVISVPVTADIEEIIAFIRDHQARIKKIKREANRSTELTKAVARALRVSSISREANTHKIMYANQALVDETHLSVDDSAYVVCLRRLMFHAPKIRSVLFGVCHRLVIGTHYKTCAKSREIVIPHDFSIETEREKYNDGDFDDYQYGTAYDER</sequence>
<feature type="compositionally biased region" description="Polar residues" evidence="1">
    <location>
        <begin position="234"/>
        <end position="245"/>
    </location>
</feature>
<feature type="domain" description="DUF4460" evidence="2">
    <location>
        <begin position="62"/>
        <end position="168"/>
    </location>
</feature>
<reference evidence="3" key="1">
    <citation type="submission" date="2021-01" db="EMBL/GenBank/DDBJ databases">
        <authorList>
            <person name="Corre E."/>
            <person name="Pelletier E."/>
            <person name="Niang G."/>
            <person name="Scheremetjew M."/>
            <person name="Finn R."/>
            <person name="Kale V."/>
            <person name="Holt S."/>
            <person name="Cochrane G."/>
            <person name="Meng A."/>
            <person name="Brown T."/>
            <person name="Cohen L."/>
        </authorList>
    </citation>
    <scope>NUCLEOTIDE SEQUENCE</scope>
    <source>
        <strain evidence="3">CCMP3278</strain>
    </source>
</reference>
<dbReference type="InterPro" id="IPR027986">
    <property type="entry name" value="TCAIM"/>
</dbReference>
<evidence type="ECO:0000313" key="3">
    <source>
        <dbReference type="EMBL" id="CAD8824234.1"/>
    </source>
</evidence>
<dbReference type="PANTHER" id="PTHR31596:SF10">
    <property type="entry name" value="DUF4460 DOMAIN-CONTAINING PROTEIN"/>
    <property type="match status" value="1"/>
</dbReference>
<gene>
    <name evidence="3" type="ORF">TOLI1172_LOCUS8633</name>
</gene>
<feature type="region of interest" description="Disordered" evidence="1">
    <location>
        <begin position="219"/>
        <end position="249"/>
    </location>
</feature>
<dbReference type="InterPro" id="IPR028031">
    <property type="entry name" value="DUF4460"/>
</dbReference>
<organism evidence="3">
    <name type="scientific">Timspurckia oligopyrenoides</name>
    <dbReference type="NCBI Taxonomy" id="708627"/>
    <lineage>
        <taxon>Eukaryota</taxon>
        <taxon>Rhodophyta</taxon>
        <taxon>Bangiophyceae</taxon>
        <taxon>Porphyridiales</taxon>
        <taxon>Porphyridiaceae</taxon>
        <taxon>Timspurckia</taxon>
    </lineage>
</organism>
<accession>A0A7S0ZJY2</accession>
<proteinExistence type="predicted"/>
<evidence type="ECO:0000259" key="2">
    <source>
        <dbReference type="Pfam" id="PF14687"/>
    </source>
</evidence>